<keyword evidence="1" id="KW-0472">Membrane</keyword>
<evidence type="ECO:0000313" key="2">
    <source>
        <dbReference type="EMBL" id="QPC84682.1"/>
    </source>
</evidence>
<feature type="transmembrane region" description="Helical" evidence="1">
    <location>
        <begin position="44"/>
        <end position="66"/>
    </location>
</feature>
<dbReference type="RefSeq" id="WP_195172745.1">
    <property type="nucleotide sequence ID" value="NZ_CP062983.1"/>
</dbReference>
<feature type="transmembrane region" description="Helical" evidence="1">
    <location>
        <begin position="176"/>
        <end position="208"/>
    </location>
</feature>
<name>A0A7S8ECX6_9CHLR</name>
<dbReference type="KEGG" id="pmet:G4Y79_09975"/>
<feature type="transmembrane region" description="Helical" evidence="1">
    <location>
        <begin position="141"/>
        <end position="164"/>
    </location>
</feature>
<feature type="transmembrane region" description="Helical" evidence="1">
    <location>
        <begin position="73"/>
        <end position="96"/>
    </location>
</feature>
<reference evidence="2 3" key="1">
    <citation type="submission" date="2020-02" db="EMBL/GenBank/DDBJ databases">
        <authorList>
            <person name="Zheng R.K."/>
            <person name="Sun C.M."/>
        </authorList>
    </citation>
    <scope>NUCLEOTIDE SEQUENCE [LARGE SCALE GENOMIC DNA]</scope>
    <source>
        <strain evidence="3">rifampicinis</strain>
    </source>
</reference>
<dbReference type="AlphaFoldDB" id="A0A7S8ECX6"/>
<evidence type="ECO:0000313" key="3">
    <source>
        <dbReference type="Proteomes" id="UP000594468"/>
    </source>
</evidence>
<proteinExistence type="predicted"/>
<accession>A0A7S8ECX6</accession>
<evidence type="ECO:0000256" key="1">
    <source>
        <dbReference type="SAM" id="Phobius"/>
    </source>
</evidence>
<keyword evidence="3" id="KW-1185">Reference proteome</keyword>
<dbReference type="Proteomes" id="UP000594468">
    <property type="component" value="Chromosome"/>
</dbReference>
<sequence length="303" mass="34977">MMGIFSRFDYLSLSWNLWRFLLYPPENPIFRRVVNKDFGYKSTIAYTAVMMLIAAIVSVMVCVYLAQFRFLFPIILLIVLTIFSSAITVFWMIGVISEINYEYDRDTYDLICVAPSGVMGANWSIAAGIVHRRDIFSWVDFGRRAFSSLLFFILLIVFLMLILVSLQNGGNHPLEWFLLLIEIAILAIFTYAEYVHSVILGLFVALFCSQYVHQGMDTGIGAILLFIALQMLVLMIFLFGNLIIPSHVVFKGQQLSFFLPQVLLLYATHEVFIFILWSLFLYRTNADKDSFFEVRLNRFTQSN</sequence>
<feature type="transmembrane region" description="Helical" evidence="1">
    <location>
        <begin position="263"/>
        <end position="282"/>
    </location>
</feature>
<dbReference type="EMBL" id="CP062983">
    <property type="protein sequence ID" value="QPC84682.1"/>
    <property type="molecule type" value="Genomic_DNA"/>
</dbReference>
<keyword evidence="1" id="KW-0812">Transmembrane</keyword>
<organism evidence="2 3">
    <name type="scientific">Phototrophicus methaneseepsis</name>
    <dbReference type="NCBI Taxonomy" id="2710758"/>
    <lineage>
        <taxon>Bacteria</taxon>
        <taxon>Bacillati</taxon>
        <taxon>Chloroflexota</taxon>
        <taxon>Candidatus Thermofontia</taxon>
        <taxon>Phototrophicales</taxon>
        <taxon>Phototrophicaceae</taxon>
        <taxon>Phototrophicus</taxon>
    </lineage>
</organism>
<gene>
    <name evidence="2" type="ORF">G4Y79_09975</name>
</gene>
<feature type="transmembrane region" description="Helical" evidence="1">
    <location>
        <begin position="108"/>
        <end position="129"/>
    </location>
</feature>
<keyword evidence="1" id="KW-1133">Transmembrane helix</keyword>
<feature type="transmembrane region" description="Helical" evidence="1">
    <location>
        <begin position="220"/>
        <end position="243"/>
    </location>
</feature>
<protein>
    <submittedName>
        <fullName evidence="2">Uncharacterized protein</fullName>
    </submittedName>
</protein>